<evidence type="ECO:0000259" key="1">
    <source>
        <dbReference type="Pfam" id="PF00483"/>
    </source>
</evidence>
<gene>
    <name evidence="2" type="ORF">E0W69_010415</name>
</gene>
<evidence type="ECO:0000313" key="2">
    <source>
        <dbReference type="EMBL" id="QES89052.1"/>
    </source>
</evidence>
<protein>
    <submittedName>
        <fullName evidence="2">Nucleotidyltransferase</fullName>
    </submittedName>
</protein>
<dbReference type="SUPFAM" id="SSF53448">
    <property type="entry name" value="Nucleotide-diphospho-sugar transferases"/>
    <property type="match status" value="1"/>
</dbReference>
<keyword evidence="3" id="KW-1185">Reference proteome</keyword>
<dbReference type="InterPro" id="IPR029044">
    <property type="entry name" value="Nucleotide-diphossugar_trans"/>
</dbReference>
<evidence type="ECO:0000313" key="3">
    <source>
        <dbReference type="Proteomes" id="UP000292424"/>
    </source>
</evidence>
<dbReference type="Gene3D" id="3.90.550.10">
    <property type="entry name" value="Spore Coat Polysaccharide Biosynthesis Protein SpsA, Chain A"/>
    <property type="match status" value="1"/>
</dbReference>
<dbReference type="EMBL" id="CP044016">
    <property type="protein sequence ID" value="QES89052.1"/>
    <property type="molecule type" value="Genomic_DNA"/>
</dbReference>
<reference evidence="2 3" key="1">
    <citation type="submission" date="2019-09" db="EMBL/GenBank/DDBJ databases">
        <title>Complete genome sequence of Arachidicoccus sp. B3-10 isolated from apple orchard soil.</title>
        <authorList>
            <person name="Kim H.S."/>
            <person name="Han K.-I."/>
            <person name="Suh M.K."/>
            <person name="Lee K.C."/>
            <person name="Eom M.K."/>
            <person name="Kim J.-S."/>
            <person name="Kang S.W."/>
            <person name="Sin Y."/>
            <person name="Lee J.-S."/>
        </authorList>
    </citation>
    <scope>NUCLEOTIDE SEQUENCE [LARGE SCALE GENOMIC DNA]</scope>
    <source>
        <strain evidence="2 3">B3-10</strain>
    </source>
</reference>
<keyword evidence="2" id="KW-0808">Transferase</keyword>
<proteinExistence type="predicted"/>
<dbReference type="Pfam" id="PF00483">
    <property type="entry name" value="NTP_transferase"/>
    <property type="match status" value="1"/>
</dbReference>
<dbReference type="AlphaFoldDB" id="A0A5P2G5G0"/>
<dbReference type="GO" id="GO:0016740">
    <property type="term" value="F:transferase activity"/>
    <property type="evidence" value="ECO:0007669"/>
    <property type="project" value="UniProtKB-KW"/>
</dbReference>
<dbReference type="InterPro" id="IPR005835">
    <property type="entry name" value="NTP_transferase_dom"/>
</dbReference>
<feature type="domain" description="Nucleotidyl transferase" evidence="1">
    <location>
        <begin position="31"/>
        <end position="236"/>
    </location>
</feature>
<dbReference type="RefSeq" id="WP_131329998.1">
    <property type="nucleotide sequence ID" value="NZ_CP044016.1"/>
</dbReference>
<dbReference type="KEGG" id="arac:E0W69_010415"/>
<accession>A0A5P2G5G0</accession>
<organism evidence="2 3">
    <name type="scientific">Rhizosphaericola mali</name>
    <dbReference type="NCBI Taxonomy" id="2545455"/>
    <lineage>
        <taxon>Bacteria</taxon>
        <taxon>Pseudomonadati</taxon>
        <taxon>Bacteroidota</taxon>
        <taxon>Chitinophagia</taxon>
        <taxon>Chitinophagales</taxon>
        <taxon>Chitinophagaceae</taxon>
        <taxon>Rhizosphaericola</taxon>
    </lineage>
</organism>
<sequence length="302" mass="34445">MTKEPILVVLAAGLASRYGSLKQMERFGPSGETIVDYALYDAIKAGFKKVVFIIRKDFFDEFKEMFEPQLKNKIKISYAFQDLHSHLGSHILPLERKKPFGTAQAIICAADQIDGAFAVVNADDFYGYEAFEKGIEFLTNHIQPNLYGSVAFRLGKTISDNGYVSRGEITADGNNNIAKIQERVKIYPENGKIYYEENDIKHEMDSDTLVSMNFFCFDRNFVELCIQEYANFLDENILDIKSEFFMPSVADKFIQDKIGQIKILPVASKWFGVTYKEDGPLVRENIGQLINEGKYPNNLWNI</sequence>
<dbReference type="Proteomes" id="UP000292424">
    <property type="component" value="Chromosome"/>
</dbReference>
<dbReference type="OrthoDB" id="9779926at2"/>
<name>A0A5P2G5G0_9BACT</name>